<dbReference type="Pfam" id="PF05985">
    <property type="entry name" value="EutC"/>
    <property type="match status" value="1"/>
</dbReference>
<dbReference type="InterPro" id="IPR042251">
    <property type="entry name" value="EutC_C"/>
</dbReference>
<comment type="cofactor">
    <cofactor evidence="5">
        <name>adenosylcob(III)alamin</name>
        <dbReference type="ChEBI" id="CHEBI:18408"/>
    </cofactor>
    <text evidence="5">Binds between the large and small subunits.</text>
</comment>
<feature type="binding site" evidence="5">
    <location>
        <position position="160"/>
    </location>
    <ligand>
        <name>adenosylcob(III)alamin</name>
        <dbReference type="ChEBI" id="CHEBI:18408"/>
    </ligand>
</feature>
<comment type="pathway">
    <text evidence="5">Amine and polyamine degradation; ethanolamine degradation.</text>
</comment>
<dbReference type="EMBL" id="JARRAG010000001">
    <property type="protein sequence ID" value="MDG3003916.1"/>
    <property type="molecule type" value="Genomic_DNA"/>
</dbReference>
<comment type="similarity">
    <text evidence="5">Belongs to the EutC family.</text>
</comment>
<keyword evidence="1 5" id="KW-0846">Cobalamin</keyword>
<dbReference type="Gene3D" id="3.40.50.11240">
    <property type="entry name" value="Ethanolamine ammonia-lyase light chain (EutC)"/>
    <property type="match status" value="1"/>
</dbReference>
<accession>A0ABT6F8K1</accession>
<evidence type="ECO:0000313" key="6">
    <source>
        <dbReference type="EMBL" id="MDG3003916.1"/>
    </source>
</evidence>
<proteinExistence type="inferred from homology"/>
<comment type="subcellular location">
    <subcellularLocation>
        <location evidence="5">Bacterial microcompartment</location>
    </subcellularLocation>
</comment>
<dbReference type="HAMAP" id="MF_00601">
    <property type="entry name" value="EutC"/>
    <property type="match status" value="1"/>
</dbReference>
<comment type="function">
    <text evidence="5">Catalyzes the deamination of various vicinal amino-alcohols to oxo compounds. Allows this organism to utilize ethanolamine as the sole source of nitrogen and carbon in the presence of external vitamin B12.</text>
</comment>
<comment type="catalytic activity">
    <reaction evidence="5">
        <text>ethanolamine = acetaldehyde + NH4(+)</text>
        <dbReference type="Rhea" id="RHEA:15313"/>
        <dbReference type="ChEBI" id="CHEBI:15343"/>
        <dbReference type="ChEBI" id="CHEBI:28938"/>
        <dbReference type="ChEBI" id="CHEBI:57603"/>
        <dbReference type="EC" id="4.3.1.7"/>
    </reaction>
</comment>
<dbReference type="RefSeq" id="WP_277860261.1">
    <property type="nucleotide sequence ID" value="NZ_JARRAG010000001.1"/>
</dbReference>
<keyword evidence="7" id="KW-1185">Reference proteome</keyword>
<dbReference type="Proteomes" id="UP001216907">
    <property type="component" value="Unassembled WGS sequence"/>
</dbReference>
<evidence type="ECO:0000256" key="4">
    <source>
        <dbReference type="ARBA" id="ARBA00024446"/>
    </source>
</evidence>
<protein>
    <recommendedName>
        <fullName evidence="5">Ethanolamine ammonia-lyase small subunit</fullName>
        <shortName evidence="5">EAL small subunit</shortName>
        <ecNumber evidence="5">4.3.1.7</ecNumber>
    </recommendedName>
</protein>
<dbReference type="Gene3D" id="1.10.30.40">
    <property type="entry name" value="Ethanolamine ammonia-lyase light chain (EutC), N-terminal domain"/>
    <property type="match status" value="1"/>
</dbReference>
<evidence type="ECO:0000256" key="5">
    <source>
        <dbReference type="HAMAP-Rule" id="MF_00601"/>
    </source>
</evidence>
<sequence>MSEIVPDRPASDLLARIRAQTPARILTGRAGGSYTTSTWLELRGDHAAARDAVRNDVDLERDLGREFLDRWDLFEVVTLAASKDEYLLRPDLGRSLRLDSRQAIAARRPRGCDVQIVLGDGLSAAALIVQAPKLLPALVDELAAAGLQTGGPFFVRHCRVGVMNDVGEALDPNVVVLLIGERPGLATAESLSAYMAYRPQAGHDDSRRNLISNIHARGVPIDQAAARIVHLASRMIAEQTSGVAIKETWTPSLPSASTPRLDAD</sequence>
<gene>
    <name evidence="5 6" type="primary">eutC</name>
    <name evidence="6" type="ORF">PZE19_09045</name>
</gene>
<feature type="binding site" evidence="5">
    <location>
        <position position="181"/>
    </location>
    <ligand>
        <name>adenosylcob(III)alamin</name>
        <dbReference type="ChEBI" id="CHEBI:18408"/>
    </ligand>
</feature>
<keyword evidence="3 5" id="KW-0170">Cobalt</keyword>
<evidence type="ECO:0000256" key="3">
    <source>
        <dbReference type="ARBA" id="ARBA00023285"/>
    </source>
</evidence>
<dbReference type="EC" id="4.3.1.7" evidence="5"/>
<dbReference type="PANTHER" id="PTHR39330:SF1">
    <property type="entry name" value="ETHANOLAMINE AMMONIA-LYASE SMALL SUBUNIT"/>
    <property type="match status" value="1"/>
</dbReference>
<dbReference type="PIRSF" id="PIRSF018982">
    <property type="entry name" value="EutC"/>
    <property type="match status" value="1"/>
</dbReference>
<dbReference type="GO" id="GO:0008851">
    <property type="term" value="F:ethanolamine ammonia-lyase activity"/>
    <property type="evidence" value="ECO:0007669"/>
    <property type="project" value="UniProtKB-EC"/>
</dbReference>
<evidence type="ECO:0000256" key="1">
    <source>
        <dbReference type="ARBA" id="ARBA00022628"/>
    </source>
</evidence>
<comment type="caution">
    <text evidence="5">Lacks conserved residue(s) required for the propagation of feature annotation.</text>
</comment>
<keyword evidence="2 5" id="KW-0456">Lyase</keyword>
<keyword evidence="4 5" id="KW-1283">Bacterial microcompartment</keyword>
<comment type="caution">
    <text evidence="6">The sequence shown here is derived from an EMBL/GenBank/DDBJ whole genome shotgun (WGS) entry which is preliminary data.</text>
</comment>
<dbReference type="NCBIfam" id="NF003971">
    <property type="entry name" value="PRK05465.1"/>
    <property type="match status" value="1"/>
</dbReference>
<dbReference type="PANTHER" id="PTHR39330">
    <property type="entry name" value="ETHANOLAMINE AMMONIA-LYASE LIGHT CHAIN"/>
    <property type="match status" value="1"/>
</dbReference>
<organism evidence="6 7">
    <name type="scientific">Paludisphaera mucosa</name>
    <dbReference type="NCBI Taxonomy" id="3030827"/>
    <lineage>
        <taxon>Bacteria</taxon>
        <taxon>Pseudomonadati</taxon>
        <taxon>Planctomycetota</taxon>
        <taxon>Planctomycetia</taxon>
        <taxon>Isosphaerales</taxon>
        <taxon>Isosphaeraceae</taxon>
        <taxon>Paludisphaera</taxon>
    </lineage>
</organism>
<evidence type="ECO:0000313" key="7">
    <source>
        <dbReference type="Proteomes" id="UP001216907"/>
    </source>
</evidence>
<dbReference type="InterPro" id="IPR042255">
    <property type="entry name" value="EutC_N"/>
</dbReference>
<reference evidence="6 7" key="1">
    <citation type="submission" date="2023-03" db="EMBL/GenBank/DDBJ databases">
        <title>Paludisphaera mucosa sp. nov. a novel planctomycete from northern fen.</title>
        <authorList>
            <person name="Ivanova A."/>
        </authorList>
    </citation>
    <scope>NUCLEOTIDE SEQUENCE [LARGE SCALE GENOMIC DNA]</scope>
    <source>
        <strain evidence="6 7">Pla2</strain>
    </source>
</reference>
<comment type="subunit">
    <text evidence="5">The basic unit is a heterodimer which dimerizes to form tetramers. The heterotetramers trimerize; 6 large subunits form a core ring with 6 small subunits projecting outwards.</text>
</comment>
<name>A0ABT6F8K1_9BACT</name>
<dbReference type="InterPro" id="IPR009246">
    <property type="entry name" value="EutC"/>
</dbReference>
<evidence type="ECO:0000256" key="2">
    <source>
        <dbReference type="ARBA" id="ARBA00023239"/>
    </source>
</evidence>